<dbReference type="InterPro" id="IPR036206">
    <property type="entry name" value="ThiamineP_synth_sf"/>
</dbReference>
<dbReference type="NCBIfam" id="TIGR00693">
    <property type="entry name" value="thiE"/>
    <property type="match status" value="1"/>
</dbReference>
<comment type="pathway">
    <text evidence="4">Cofactor biosynthesis; thiamine diphosphate biosynthesis; 4-methyl-5-(2-phosphoethyl)-thiazole from 5-(2-hydroxyethyl)-4-methylthiazole: step 1/1.</text>
</comment>
<dbReference type="CDD" id="cd01170">
    <property type="entry name" value="THZ_kinase"/>
    <property type="match status" value="1"/>
</dbReference>
<dbReference type="InterPro" id="IPR000417">
    <property type="entry name" value="Hyethyz_kinase"/>
</dbReference>
<dbReference type="SUPFAM" id="SSF51391">
    <property type="entry name" value="Thiamin phosphate synthase"/>
    <property type="match status" value="1"/>
</dbReference>
<evidence type="ECO:0000313" key="19">
    <source>
        <dbReference type="EMBL" id="WOO82335.1"/>
    </source>
</evidence>
<keyword evidence="20" id="KW-1185">Reference proteome</keyword>
<dbReference type="GO" id="GO:0005737">
    <property type="term" value="C:cytoplasm"/>
    <property type="evidence" value="ECO:0007669"/>
    <property type="project" value="TreeGrafter"/>
</dbReference>
<dbReference type="Proteomes" id="UP000827549">
    <property type="component" value="Chromosome 4"/>
</dbReference>
<comment type="catalytic activity">
    <reaction evidence="1">
        <text>5-(2-hydroxyethyl)-4-methylthiazole + ATP = 4-methyl-5-(2-phosphooxyethyl)-thiazole + ADP + H(+)</text>
        <dbReference type="Rhea" id="RHEA:24212"/>
        <dbReference type="ChEBI" id="CHEBI:15378"/>
        <dbReference type="ChEBI" id="CHEBI:17957"/>
        <dbReference type="ChEBI" id="CHEBI:30616"/>
        <dbReference type="ChEBI" id="CHEBI:58296"/>
        <dbReference type="ChEBI" id="CHEBI:456216"/>
        <dbReference type="EC" id="2.7.1.50"/>
    </reaction>
</comment>
<keyword evidence="6" id="KW-0808">Transferase</keyword>
<dbReference type="EMBL" id="CP086717">
    <property type="protein sequence ID" value="WOO82335.1"/>
    <property type="molecule type" value="Genomic_DNA"/>
</dbReference>
<evidence type="ECO:0000256" key="13">
    <source>
        <dbReference type="ARBA" id="ARBA00047334"/>
    </source>
</evidence>
<evidence type="ECO:0000256" key="8">
    <source>
        <dbReference type="ARBA" id="ARBA00022741"/>
    </source>
</evidence>
<evidence type="ECO:0000256" key="15">
    <source>
        <dbReference type="ARBA" id="ARBA00047883"/>
    </source>
</evidence>
<gene>
    <name evidence="19" type="primary">thi4</name>
    <name evidence="19" type="ORF">LOC62_04G005829</name>
</gene>
<evidence type="ECO:0000313" key="20">
    <source>
        <dbReference type="Proteomes" id="UP000827549"/>
    </source>
</evidence>
<comment type="catalytic activity">
    <reaction evidence="13">
        <text>4-methyl-5-(2-phosphooxyethyl)-thiazole + 4-amino-2-methyl-5-(diphosphooxymethyl)pyrimidine + H(+) = thiamine phosphate + diphosphate</text>
        <dbReference type="Rhea" id="RHEA:22328"/>
        <dbReference type="ChEBI" id="CHEBI:15378"/>
        <dbReference type="ChEBI" id="CHEBI:33019"/>
        <dbReference type="ChEBI" id="CHEBI:37575"/>
        <dbReference type="ChEBI" id="CHEBI:57841"/>
        <dbReference type="ChEBI" id="CHEBI:58296"/>
        <dbReference type="EC" id="2.5.1.3"/>
    </reaction>
</comment>
<evidence type="ECO:0000256" key="5">
    <source>
        <dbReference type="ARBA" id="ARBA00005165"/>
    </source>
</evidence>
<dbReference type="InterPro" id="IPR034291">
    <property type="entry name" value="TMP_synthase"/>
</dbReference>
<dbReference type="CDD" id="cd00564">
    <property type="entry name" value="TMP_TenI"/>
    <property type="match status" value="1"/>
</dbReference>
<name>A0AAF1BLL0_9TREE</name>
<proteinExistence type="inferred from homology"/>
<comment type="cofactor">
    <cofactor evidence="2">
        <name>Mg(2+)</name>
        <dbReference type="ChEBI" id="CHEBI:18420"/>
    </cofactor>
</comment>
<dbReference type="GO" id="GO:0009228">
    <property type="term" value="P:thiamine biosynthetic process"/>
    <property type="evidence" value="ECO:0007669"/>
    <property type="project" value="UniProtKB-KW"/>
</dbReference>
<dbReference type="PRINTS" id="PR01099">
    <property type="entry name" value="HYETHTZKNASE"/>
</dbReference>
<dbReference type="Gene3D" id="3.20.20.70">
    <property type="entry name" value="Aldolase class I"/>
    <property type="match status" value="1"/>
</dbReference>
<dbReference type="GO" id="GO:0000287">
    <property type="term" value="F:magnesium ion binding"/>
    <property type="evidence" value="ECO:0007669"/>
    <property type="project" value="InterPro"/>
</dbReference>
<dbReference type="HAMAP" id="MF_00228">
    <property type="entry name" value="Thz_kinase"/>
    <property type="match status" value="1"/>
</dbReference>
<dbReference type="InterPro" id="IPR022998">
    <property type="entry name" value="ThiamineP_synth_TenI"/>
</dbReference>
<evidence type="ECO:0000256" key="6">
    <source>
        <dbReference type="ARBA" id="ARBA00022679"/>
    </source>
</evidence>
<keyword evidence="12" id="KW-0784">Thiamine biosynthesis</keyword>
<dbReference type="SUPFAM" id="SSF53613">
    <property type="entry name" value="Ribokinase-like"/>
    <property type="match status" value="1"/>
</dbReference>
<evidence type="ECO:0000256" key="14">
    <source>
        <dbReference type="ARBA" id="ARBA00047851"/>
    </source>
</evidence>
<keyword evidence="7" id="KW-0479">Metal-binding</keyword>
<organism evidence="19 20">
    <name type="scientific">Vanrija pseudolonga</name>
    <dbReference type="NCBI Taxonomy" id="143232"/>
    <lineage>
        <taxon>Eukaryota</taxon>
        <taxon>Fungi</taxon>
        <taxon>Dikarya</taxon>
        <taxon>Basidiomycota</taxon>
        <taxon>Agaricomycotina</taxon>
        <taxon>Tremellomycetes</taxon>
        <taxon>Trichosporonales</taxon>
        <taxon>Trichosporonaceae</taxon>
        <taxon>Vanrija</taxon>
    </lineage>
</organism>
<dbReference type="Gene3D" id="3.40.1190.20">
    <property type="match status" value="1"/>
</dbReference>
<sequence>MGKAAIDYSLYLVTGRELLPEGKDYYESLEEALQGGVTVVQVREKDTDTGEFVEIARKTKEITDKYNVPLFINDRIDVFLAVRPAGLHIGQSDLPLARARELVGDDALIGVSVSNVDEARAAVAGGADYVGVGAIWDTGSKDVTAKLKLAPEGAGVVLDVLEGVPSVAIGGIHPPNVPQLLHGSVSPVNRTALDGVAVISAIVSSADPRAAAAGIRAQVDSFKRARKTGNTQAVFSGAKAARTPKELIEQSAALMAVVRDNTPLVHQLTNNVVINDSANATLAVGASPIMATNPFDVKDLSPAIGALLVNFGTITDKAGMLVAGREANVNRKPVVYDPVAVGATAFRRSTSKELLSHWQPTVIKGNPAEIGALAESTEVASRGVDAVGGGFANPGSVVKVLARRKNAIVVMTGKHDYISDGETVLKTSNGVDLLEVITGSGCMTGTIVATFCAAARLHFLASNAAVENDSQLVQGDHLVGALAGVLVFNIAAELAAARPDVKGPGTFRAALIDELYNVRAADVLARAKVEVLEV</sequence>
<dbReference type="GO" id="GO:0005524">
    <property type="term" value="F:ATP binding"/>
    <property type="evidence" value="ECO:0007669"/>
    <property type="project" value="UniProtKB-KW"/>
</dbReference>
<dbReference type="PANTHER" id="PTHR20857">
    <property type="entry name" value="THIAMINE-PHOSPHATE PYROPHOSPHORYLASE"/>
    <property type="match status" value="1"/>
</dbReference>
<keyword evidence="10" id="KW-0067">ATP-binding</keyword>
<dbReference type="GO" id="GO:0004417">
    <property type="term" value="F:hydroxyethylthiazole kinase activity"/>
    <property type="evidence" value="ECO:0007669"/>
    <property type="project" value="UniProtKB-EC"/>
</dbReference>
<evidence type="ECO:0000256" key="2">
    <source>
        <dbReference type="ARBA" id="ARBA00001946"/>
    </source>
</evidence>
<dbReference type="AlphaFoldDB" id="A0AAF1BLL0"/>
<comment type="similarity">
    <text evidence="17">In the N-terminal section; belongs to the thiamine-phosphate synthase family.</text>
</comment>
<dbReference type="RefSeq" id="XP_062628367.1">
    <property type="nucleotide sequence ID" value="XM_062772383.1"/>
</dbReference>
<comment type="catalytic activity">
    <reaction evidence="14">
        <text>2-(2-carboxy-4-methylthiazol-5-yl)ethyl phosphate + 4-amino-2-methyl-5-(diphosphooxymethyl)pyrimidine + 2 H(+) = thiamine phosphate + CO2 + diphosphate</text>
        <dbReference type="Rhea" id="RHEA:47848"/>
        <dbReference type="ChEBI" id="CHEBI:15378"/>
        <dbReference type="ChEBI" id="CHEBI:16526"/>
        <dbReference type="ChEBI" id="CHEBI:33019"/>
        <dbReference type="ChEBI" id="CHEBI:37575"/>
        <dbReference type="ChEBI" id="CHEBI:57841"/>
        <dbReference type="ChEBI" id="CHEBI:62890"/>
        <dbReference type="EC" id="2.5.1.3"/>
    </reaction>
</comment>
<evidence type="ECO:0000256" key="16">
    <source>
        <dbReference type="ARBA" id="ARBA00061146"/>
    </source>
</evidence>
<dbReference type="Pfam" id="PF02110">
    <property type="entry name" value="HK"/>
    <property type="match status" value="1"/>
</dbReference>
<protein>
    <submittedName>
        <fullName evidence="19">Thiamine biosynthetic bifunctional enzyme</fullName>
    </submittedName>
</protein>
<evidence type="ECO:0000256" key="1">
    <source>
        <dbReference type="ARBA" id="ARBA00001771"/>
    </source>
</evidence>
<dbReference type="Pfam" id="PF02581">
    <property type="entry name" value="TMP-TENI"/>
    <property type="match status" value="1"/>
</dbReference>
<reference evidence="19" key="1">
    <citation type="submission" date="2023-10" db="EMBL/GenBank/DDBJ databases">
        <authorList>
            <person name="Noh H."/>
        </authorList>
    </citation>
    <scope>NUCLEOTIDE SEQUENCE</scope>
    <source>
        <strain evidence="19">DUCC4014</strain>
    </source>
</reference>
<dbReference type="FunFam" id="3.20.20.70:FF:000104">
    <property type="entry name" value="Thiamine biosynthetic bifunctional enzyme"/>
    <property type="match status" value="1"/>
</dbReference>
<accession>A0AAF1BLL0</accession>
<evidence type="ECO:0000256" key="4">
    <source>
        <dbReference type="ARBA" id="ARBA00004868"/>
    </source>
</evidence>
<comment type="catalytic activity">
    <reaction evidence="15">
        <text>2-[(2R,5Z)-2-carboxy-4-methylthiazol-5(2H)-ylidene]ethyl phosphate + 4-amino-2-methyl-5-(diphosphooxymethyl)pyrimidine + 2 H(+) = thiamine phosphate + CO2 + diphosphate</text>
        <dbReference type="Rhea" id="RHEA:47844"/>
        <dbReference type="ChEBI" id="CHEBI:15378"/>
        <dbReference type="ChEBI" id="CHEBI:16526"/>
        <dbReference type="ChEBI" id="CHEBI:33019"/>
        <dbReference type="ChEBI" id="CHEBI:37575"/>
        <dbReference type="ChEBI" id="CHEBI:57841"/>
        <dbReference type="ChEBI" id="CHEBI:62899"/>
        <dbReference type="EC" id="2.5.1.3"/>
    </reaction>
</comment>
<dbReference type="HAMAP" id="MF_00097">
    <property type="entry name" value="TMP_synthase"/>
    <property type="match status" value="1"/>
</dbReference>
<evidence type="ECO:0000256" key="11">
    <source>
        <dbReference type="ARBA" id="ARBA00022842"/>
    </source>
</evidence>
<evidence type="ECO:0000256" key="9">
    <source>
        <dbReference type="ARBA" id="ARBA00022777"/>
    </source>
</evidence>
<evidence type="ECO:0000259" key="18">
    <source>
        <dbReference type="Pfam" id="PF02581"/>
    </source>
</evidence>
<evidence type="ECO:0000256" key="17">
    <source>
        <dbReference type="ARBA" id="ARBA00061283"/>
    </source>
</evidence>
<dbReference type="InterPro" id="IPR013785">
    <property type="entry name" value="Aldolase_TIM"/>
</dbReference>
<comment type="function">
    <text evidence="3">Condenses 4-methyl-5-(beta-hydroxyethyl)thiazole monophosphate (THZ-P) and 2-methyl-4-amino-5-hydroxymethyl pyrimidine pyrophosphate (HMP-PP) to form thiamine monophosphate (TMP).</text>
</comment>
<evidence type="ECO:0000256" key="12">
    <source>
        <dbReference type="ARBA" id="ARBA00022977"/>
    </source>
</evidence>
<keyword evidence="11" id="KW-0460">Magnesium</keyword>
<evidence type="ECO:0000256" key="7">
    <source>
        <dbReference type="ARBA" id="ARBA00022723"/>
    </source>
</evidence>
<evidence type="ECO:0000256" key="10">
    <source>
        <dbReference type="ARBA" id="ARBA00022840"/>
    </source>
</evidence>
<comment type="pathway">
    <text evidence="5">Cofactor biosynthesis; thiamine diphosphate biosynthesis; thiamine phosphate from 4-amino-2-methyl-5-diphosphomethylpyrimidine and 4-methyl-5-(2-phosphoethyl)-thiazole: step 1/1.</text>
</comment>
<dbReference type="InterPro" id="IPR029056">
    <property type="entry name" value="Ribokinase-like"/>
</dbReference>
<comment type="similarity">
    <text evidence="16">In the C-terminal section; belongs to the Thz kinase family.</text>
</comment>
<keyword evidence="8" id="KW-0547">Nucleotide-binding</keyword>
<feature type="domain" description="Thiamine phosphate synthase/TenI" evidence="18">
    <location>
        <begin position="10"/>
        <end position="202"/>
    </location>
</feature>
<evidence type="ECO:0000256" key="3">
    <source>
        <dbReference type="ARBA" id="ARBA00003814"/>
    </source>
</evidence>
<dbReference type="GeneID" id="87809057"/>
<dbReference type="NCBIfam" id="NF006830">
    <property type="entry name" value="PRK09355.1"/>
    <property type="match status" value="1"/>
</dbReference>
<dbReference type="GO" id="GO:0004789">
    <property type="term" value="F:thiamine-phosphate diphosphorylase activity"/>
    <property type="evidence" value="ECO:0007669"/>
    <property type="project" value="UniProtKB-EC"/>
</dbReference>
<keyword evidence="9" id="KW-0418">Kinase</keyword>
<dbReference type="PANTHER" id="PTHR20857:SF23">
    <property type="entry name" value="THIAMINE BIOSYNTHETIC BIFUNCTIONAL ENZYME"/>
    <property type="match status" value="1"/>
</dbReference>